<comment type="caution">
    <text evidence="11">The sequence shown here is derived from an EMBL/GenBank/DDBJ whole genome shotgun (WGS) entry which is preliminary data.</text>
</comment>
<feature type="transmembrane region" description="Helical" evidence="8">
    <location>
        <begin position="217"/>
        <end position="235"/>
    </location>
</feature>
<feature type="domain" description="Cation-transporting P-type ATPase C-terminal" evidence="10">
    <location>
        <begin position="654"/>
        <end position="823"/>
    </location>
</feature>
<accession>A0A418QMP1</accession>
<dbReference type="InterPro" id="IPR036412">
    <property type="entry name" value="HAD-like_sf"/>
</dbReference>
<evidence type="ECO:0000256" key="3">
    <source>
        <dbReference type="ARBA" id="ARBA00022741"/>
    </source>
</evidence>
<dbReference type="GO" id="GO:0005524">
    <property type="term" value="F:ATP binding"/>
    <property type="evidence" value="ECO:0007669"/>
    <property type="project" value="UniProtKB-KW"/>
</dbReference>
<feature type="transmembrane region" description="Helical" evidence="8">
    <location>
        <begin position="49"/>
        <end position="82"/>
    </location>
</feature>
<feature type="transmembrane region" description="Helical" evidence="8">
    <location>
        <begin position="768"/>
        <end position="787"/>
    </location>
</feature>
<name>A0A418QMP1_9BACT</name>
<feature type="transmembrane region" description="Helical" evidence="8">
    <location>
        <begin position="793"/>
        <end position="818"/>
    </location>
</feature>
<keyword evidence="3" id="KW-0547">Nucleotide-binding</keyword>
<dbReference type="EMBL" id="QYCN01000041">
    <property type="protein sequence ID" value="RIY06360.1"/>
    <property type="molecule type" value="Genomic_DNA"/>
</dbReference>
<sequence>MPLASNSSAPGLTAAAVVAARAAHGRNVLTAATHSGLLATLREVITEPMFVLLLAACAVYIGLGEAAEAITLGVALLAVAGISVYQQIRSDRALGALRELTQPRAQVRRDGVVAPVPVEDLVVGDAVLVAEGNRLPADGTVTELNDFSVDEAILTGEAVPVAKAVGDPVFAGTSTAAGSAWLTVTAVGAGTKLGRIGESMAAIITEKTPLQLQVSRFVLRMAWVGVGAFALVWGVNYVHSGNWVTALLFGLTLAMSILPEEIPVAFSSFMALGAARLSRLGVLTKQPQTVESLGSATVICADKTGTLTQEGMRVRQLYDGATASLVPVPGPLGPTAAPVLAYARWASETEPFDAMEKAIVEAFATADPAAAAAPAPMLHEYPLAGTPPMMTHVRQVNGAVCVAGKGAVEHILAVCHPMPAVAEEIRRVTRELSGQGYRVLGVAWAQHAGPGFPAEQDDFAWEFLGLVALENPPKANAAAVIQDFLAAGIQVKMITGDFPETAQAIARQVGLPGADTLLTGQQVMALPAAALRQQAESTAVFARMFPEAKLRVVEALKAAGEVVAMTGDGVNDGPALKAAHIGVAMGRRGTEVARQAASLVLVDDDLAGMVTAIAHGRRIYQNFKKAVFYVVSIHIPIVLTVAVPLLAGWPLANLFAPIHIIFLELVMGPTCSIAFENEPAEAGQMRQPPRPLTSTFLAGAELGRSLLQGLGITAAVLGAYYFFMRQGAAPEVVRTLTFATLVFSNVLLTLVNRSFTQSVFRTLRVPNRILWLMLGLTLVLLLVTLLVPATRQLFGFVPVPAAALGGCALAALVGVGWVEVYKAVVGRRKNH</sequence>
<dbReference type="Proteomes" id="UP000284250">
    <property type="component" value="Unassembled WGS sequence"/>
</dbReference>
<evidence type="ECO:0000256" key="6">
    <source>
        <dbReference type="ARBA" id="ARBA00022989"/>
    </source>
</evidence>
<feature type="transmembrane region" description="Helical" evidence="8">
    <location>
        <begin position="654"/>
        <end position="675"/>
    </location>
</feature>
<dbReference type="Gene3D" id="3.40.50.1000">
    <property type="entry name" value="HAD superfamily/HAD-like"/>
    <property type="match status" value="2"/>
</dbReference>
<dbReference type="InterPro" id="IPR059000">
    <property type="entry name" value="ATPase_P-type_domA"/>
</dbReference>
<evidence type="ECO:0000313" key="11">
    <source>
        <dbReference type="EMBL" id="RIY06360.1"/>
    </source>
</evidence>
<dbReference type="Gene3D" id="2.70.150.10">
    <property type="entry name" value="Calcium-transporting ATPase, cytoplasmic transduction domain A"/>
    <property type="match status" value="1"/>
</dbReference>
<dbReference type="Pfam" id="PF00689">
    <property type="entry name" value="Cation_ATPase_C"/>
    <property type="match status" value="1"/>
</dbReference>
<evidence type="ECO:0000256" key="7">
    <source>
        <dbReference type="ARBA" id="ARBA00023136"/>
    </source>
</evidence>
<dbReference type="PANTHER" id="PTHR42861">
    <property type="entry name" value="CALCIUM-TRANSPORTING ATPASE"/>
    <property type="match status" value="1"/>
</dbReference>
<dbReference type="PRINTS" id="PR00119">
    <property type="entry name" value="CATATPASE"/>
</dbReference>
<proteinExistence type="predicted"/>
<keyword evidence="5" id="KW-1278">Translocase</keyword>
<dbReference type="Pfam" id="PF00702">
    <property type="entry name" value="Hydrolase"/>
    <property type="match status" value="1"/>
</dbReference>
<evidence type="ECO:0000313" key="12">
    <source>
        <dbReference type="Proteomes" id="UP000284250"/>
    </source>
</evidence>
<feature type="domain" description="P-type ATPase A" evidence="9">
    <location>
        <begin position="99"/>
        <end position="200"/>
    </location>
</feature>
<dbReference type="AlphaFoldDB" id="A0A418QMP1"/>
<dbReference type="NCBIfam" id="TIGR01494">
    <property type="entry name" value="ATPase_P-type"/>
    <property type="match status" value="2"/>
</dbReference>
<keyword evidence="6 8" id="KW-1133">Transmembrane helix</keyword>
<dbReference type="InterPro" id="IPR001757">
    <property type="entry name" value="P_typ_ATPase"/>
</dbReference>
<keyword evidence="2 8" id="KW-0812">Transmembrane</keyword>
<reference evidence="11 12" key="1">
    <citation type="submission" date="2018-09" db="EMBL/GenBank/DDBJ databases">
        <authorList>
            <person name="Zeman M."/>
            <person name="Pardy F."/>
        </authorList>
    </citation>
    <scope>NUCLEOTIDE SEQUENCE [LARGE SCALE GENOMIC DNA]</scope>
    <source>
        <strain evidence="11 12">CCM 8852</strain>
    </source>
</reference>
<feature type="transmembrane region" description="Helical" evidence="8">
    <location>
        <begin position="696"/>
        <end position="723"/>
    </location>
</feature>
<evidence type="ECO:0000256" key="8">
    <source>
        <dbReference type="SAM" id="Phobius"/>
    </source>
</evidence>
<evidence type="ECO:0000256" key="1">
    <source>
        <dbReference type="ARBA" id="ARBA00004141"/>
    </source>
</evidence>
<dbReference type="SUPFAM" id="SSF81665">
    <property type="entry name" value="Calcium ATPase, transmembrane domain M"/>
    <property type="match status" value="1"/>
</dbReference>
<dbReference type="InterPro" id="IPR023299">
    <property type="entry name" value="ATPase_P-typ_cyto_dom_N"/>
</dbReference>
<feature type="transmembrane region" description="Helical" evidence="8">
    <location>
        <begin position="241"/>
        <end position="258"/>
    </location>
</feature>
<keyword evidence="7 8" id="KW-0472">Membrane</keyword>
<dbReference type="SFLD" id="SFLDG00002">
    <property type="entry name" value="C1.7:_P-type_atpase_like"/>
    <property type="match status" value="1"/>
</dbReference>
<dbReference type="OrthoDB" id="1521937at2"/>
<dbReference type="Gene3D" id="3.40.1110.10">
    <property type="entry name" value="Calcium-transporting ATPase, cytoplasmic domain N"/>
    <property type="match status" value="1"/>
</dbReference>
<evidence type="ECO:0000259" key="10">
    <source>
        <dbReference type="Pfam" id="PF00689"/>
    </source>
</evidence>
<dbReference type="InterPro" id="IPR044492">
    <property type="entry name" value="P_typ_ATPase_HD_dom"/>
</dbReference>
<dbReference type="InterPro" id="IPR023214">
    <property type="entry name" value="HAD_sf"/>
</dbReference>
<feature type="transmembrane region" description="Helical" evidence="8">
    <location>
        <begin position="626"/>
        <end position="648"/>
    </location>
</feature>
<evidence type="ECO:0000256" key="2">
    <source>
        <dbReference type="ARBA" id="ARBA00022692"/>
    </source>
</evidence>
<dbReference type="FunFam" id="3.40.50.1000:FF:000001">
    <property type="entry name" value="Phospholipid-transporting ATPase IC"/>
    <property type="match status" value="1"/>
</dbReference>
<dbReference type="SFLD" id="SFLDF00027">
    <property type="entry name" value="p-type_atpase"/>
    <property type="match status" value="1"/>
</dbReference>
<protein>
    <submittedName>
        <fullName evidence="11">Cation-translocating P-type ATPase</fullName>
    </submittedName>
</protein>
<gene>
    <name evidence="11" type="ORF">D0T11_18870</name>
</gene>
<dbReference type="RefSeq" id="WP_119657369.1">
    <property type="nucleotide sequence ID" value="NZ_JBHUOI010000066.1"/>
</dbReference>
<dbReference type="Gene3D" id="1.20.1110.10">
    <property type="entry name" value="Calcium-transporting ATPase, transmembrane domain"/>
    <property type="match status" value="2"/>
</dbReference>
<dbReference type="InterPro" id="IPR006068">
    <property type="entry name" value="ATPase_P-typ_cation-transptr_C"/>
</dbReference>
<dbReference type="InterPro" id="IPR008250">
    <property type="entry name" value="ATPase_P-typ_transduc_dom_A_sf"/>
</dbReference>
<comment type="subcellular location">
    <subcellularLocation>
        <location evidence="1">Membrane</location>
        <topology evidence="1">Multi-pass membrane protein</topology>
    </subcellularLocation>
</comment>
<reference evidence="11 12" key="2">
    <citation type="submission" date="2019-01" db="EMBL/GenBank/DDBJ databases">
        <title>Hymenobacter humicola sp. nov., isolated from soils in Antarctica.</title>
        <authorList>
            <person name="Sedlacek I."/>
            <person name="Holochova P."/>
            <person name="Kralova S."/>
            <person name="Pantucek R."/>
            <person name="Stankova E."/>
            <person name="Vrbovska V."/>
            <person name="Kristofova L."/>
            <person name="Svec P."/>
            <person name="Busse H.-J."/>
        </authorList>
    </citation>
    <scope>NUCLEOTIDE SEQUENCE [LARGE SCALE GENOMIC DNA]</scope>
    <source>
        <strain evidence="11 12">CCM 8852</strain>
    </source>
</reference>
<dbReference type="InterPro" id="IPR023298">
    <property type="entry name" value="ATPase_P-typ_TM_dom_sf"/>
</dbReference>
<dbReference type="SFLD" id="SFLDS00003">
    <property type="entry name" value="Haloacid_Dehalogenase"/>
    <property type="match status" value="1"/>
</dbReference>
<dbReference type="SUPFAM" id="SSF81653">
    <property type="entry name" value="Calcium ATPase, transduction domain A"/>
    <property type="match status" value="1"/>
</dbReference>
<feature type="transmembrane region" description="Helical" evidence="8">
    <location>
        <begin position="735"/>
        <end position="756"/>
    </location>
</feature>
<evidence type="ECO:0000256" key="5">
    <source>
        <dbReference type="ARBA" id="ARBA00022967"/>
    </source>
</evidence>
<evidence type="ECO:0000256" key="4">
    <source>
        <dbReference type="ARBA" id="ARBA00022840"/>
    </source>
</evidence>
<dbReference type="InterPro" id="IPR018303">
    <property type="entry name" value="ATPase_P-typ_P_site"/>
</dbReference>
<keyword evidence="4" id="KW-0067">ATP-binding</keyword>
<evidence type="ECO:0000259" key="9">
    <source>
        <dbReference type="Pfam" id="PF00122"/>
    </source>
</evidence>
<dbReference type="GO" id="GO:0016887">
    <property type="term" value="F:ATP hydrolysis activity"/>
    <property type="evidence" value="ECO:0007669"/>
    <property type="project" value="InterPro"/>
</dbReference>
<dbReference type="GO" id="GO:0016020">
    <property type="term" value="C:membrane"/>
    <property type="evidence" value="ECO:0007669"/>
    <property type="project" value="UniProtKB-SubCell"/>
</dbReference>
<dbReference type="PROSITE" id="PS00154">
    <property type="entry name" value="ATPASE_E1_E2"/>
    <property type="match status" value="1"/>
</dbReference>
<organism evidence="11 12">
    <name type="scientific">Hymenobacter rubripertinctus</name>
    <dbReference type="NCBI Taxonomy" id="2029981"/>
    <lineage>
        <taxon>Bacteria</taxon>
        <taxon>Pseudomonadati</taxon>
        <taxon>Bacteroidota</taxon>
        <taxon>Cytophagia</taxon>
        <taxon>Cytophagales</taxon>
        <taxon>Hymenobacteraceae</taxon>
        <taxon>Hymenobacter</taxon>
    </lineage>
</organism>
<dbReference type="PRINTS" id="PR00120">
    <property type="entry name" value="HATPASE"/>
</dbReference>
<keyword evidence="12" id="KW-1185">Reference proteome</keyword>
<dbReference type="Pfam" id="PF00122">
    <property type="entry name" value="E1-E2_ATPase"/>
    <property type="match status" value="1"/>
</dbReference>
<dbReference type="SUPFAM" id="SSF56784">
    <property type="entry name" value="HAD-like"/>
    <property type="match status" value="1"/>
</dbReference>